<dbReference type="InterPro" id="IPR016024">
    <property type="entry name" value="ARM-type_fold"/>
</dbReference>
<dbReference type="AlphaFoldDB" id="A0A367R126"/>
<evidence type="ECO:0000313" key="6">
    <source>
        <dbReference type="Proteomes" id="UP000252085"/>
    </source>
</evidence>
<dbReference type="Gene3D" id="1.25.10.10">
    <property type="entry name" value="Leucine-rich Repeat Variant"/>
    <property type="match status" value="1"/>
</dbReference>
<evidence type="ECO:0000256" key="4">
    <source>
        <dbReference type="ARBA" id="ARBA00023239"/>
    </source>
</evidence>
<dbReference type="EMBL" id="LXQE01000199">
    <property type="protein sequence ID" value="RCJ29283.1"/>
    <property type="molecule type" value="Genomic_DNA"/>
</dbReference>
<comment type="caution">
    <text evidence="5">The sequence shown here is derived from an EMBL/GenBank/DDBJ whole genome shotgun (WGS) entry which is preliminary data.</text>
</comment>
<gene>
    <name evidence="5" type="ORF">A6769_35780</name>
</gene>
<protein>
    <submittedName>
        <fullName evidence="5">Uncharacterized protein</fullName>
    </submittedName>
</protein>
<evidence type="ECO:0000256" key="1">
    <source>
        <dbReference type="ARBA" id="ARBA00009299"/>
    </source>
</evidence>
<dbReference type="Gene3D" id="3.80.10.10">
    <property type="entry name" value="Ribonuclease Inhibitor"/>
    <property type="match status" value="1"/>
</dbReference>
<dbReference type="NCBIfam" id="NF038076">
    <property type="entry name" value="fam_STM4015"/>
    <property type="match status" value="1"/>
</dbReference>
<comment type="similarity">
    <text evidence="1">Belongs to the CpcE/RpcE/PecE family.</text>
</comment>
<dbReference type="InterPro" id="IPR011989">
    <property type="entry name" value="ARM-like"/>
</dbReference>
<sequence length="419" mass="47383">MTDNQNQPRDYDAVLGGQSPPPVDGVVLGGIEGIKRCLSNPVTQVRIAALSEALKYGDAGLDVLIQALQDKSRLVQRFAYRLLKQQAEPQVKQALQTYKPWNLEERLNEYQGYNVTQFANRQVVEFDANTSITEPLNKAYALRYWPYENEDNLPSKFSRLLQESNADKLEALVFGLWEEEAYERNSSGIIEALVDAKQYLTNLKAVFIGDIISDECEISWIQQSDISPILQAYPKLEILQIRGGDGLQFSPPIRHDRLKALIVETGGLSRDTVAQICQMNLRALEHLELWFGSEDYGGNCWIEDIHPILFEEKFPNLTYLGLRNSQFTDEIVSLIVNSPVIDYISVLDLSMGTLSDAGAEELLNCSAINNLDILNISENFLSQAIIEKFSELDVRVLANNQNKEEYDSYIHSRYCSVSE</sequence>
<dbReference type="GO" id="GO:0030089">
    <property type="term" value="C:phycobilisome"/>
    <property type="evidence" value="ECO:0007669"/>
    <property type="project" value="UniProtKB-KW"/>
</dbReference>
<keyword evidence="2" id="KW-0042">Antenna complex</keyword>
<evidence type="ECO:0000256" key="2">
    <source>
        <dbReference type="ARBA" id="ARBA00022549"/>
    </source>
</evidence>
<dbReference type="GO" id="GO:0016829">
    <property type="term" value="F:lyase activity"/>
    <property type="evidence" value="ECO:0007669"/>
    <property type="project" value="UniProtKB-KW"/>
</dbReference>
<dbReference type="Proteomes" id="UP000252085">
    <property type="component" value="Unassembled WGS sequence"/>
</dbReference>
<accession>A0A367R126</accession>
<reference evidence="5 6" key="1">
    <citation type="submission" date="2016-04" db="EMBL/GenBank/DDBJ databases">
        <authorList>
            <person name="Evans L.H."/>
            <person name="Alamgir A."/>
            <person name="Owens N."/>
            <person name="Weber N.D."/>
            <person name="Virtaneva K."/>
            <person name="Barbian K."/>
            <person name="Babar A."/>
            <person name="Rosenke K."/>
        </authorList>
    </citation>
    <scope>NUCLEOTIDE SEQUENCE [LARGE SCALE GENOMIC DNA]</scope>
    <source>
        <strain evidence="5">NIES-2108</strain>
    </source>
</reference>
<dbReference type="SUPFAM" id="SSF48371">
    <property type="entry name" value="ARM repeat"/>
    <property type="match status" value="1"/>
</dbReference>
<dbReference type="SUPFAM" id="SSF52047">
    <property type="entry name" value="RNI-like"/>
    <property type="match status" value="1"/>
</dbReference>
<proteinExistence type="inferred from homology"/>
<organism evidence="5 6">
    <name type="scientific">Nostoc punctiforme NIES-2108</name>
    <dbReference type="NCBI Taxonomy" id="1356359"/>
    <lineage>
        <taxon>Bacteria</taxon>
        <taxon>Bacillati</taxon>
        <taxon>Cyanobacteriota</taxon>
        <taxon>Cyanophyceae</taxon>
        <taxon>Nostocales</taxon>
        <taxon>Nostocaceae</taxon>
        <taxon>Nostoc</taxon>
    </lineage>
</organism>
<evidence type="ECO:0000313" key="5">
    <source>
        <dbReference type="EMBL" id="RCJ29283.1"/>
    </source>
</evidence>
<name>A0A367R126_NOSPU</name>
<dbReference type="InterPro" id="IPR047722">
    <property type="entry name" value="STM4015-like"/>
</dbReference>
<dbReference type="InterPro" id="IPR032675">
    <property type="entry name" value="LRR_dom_sf"/>
</dbReference>
<keyword evidence="4" id="KW-0456">Lyase</keyword>
<keyword evidence="3" id="KW-0605">Phycobilisome</keyword>
<evidence type="ECO:0000256" key="3">
    <source>
        <dbReference type="ARBA" id="ARBA00022738"/>
    </source>
</evidence>